<dbReference type="Pfam" id="PF04014">
    <property type="entry name" value="MazE_antitoxin"/>
    <property type="match status" value="1"/>
</dbReference>
<sequence length="343" mass="38459">MIGLTTTTKVILIVEVRRAVQLTGGSSFTVTLPKEWVERMGLSKGSQVIISPAEDGGLHIYPDKPFSRRPSLVEIMLTEDLSQLLVGAYLYGYDTIKIVSKTPITDTWLEMIRRVVRGLAGAEIVDESDESVEVQIVLNEETVAPEKLLRRQYNLVMGMVEYAVNAVLMDDSSLARVAVTRDEEVDRLYFTLVRVLRSALVDPALAKRLNTSPLNLLDLRVAAKFIEDAGDQAAEMAKEKLRNKKPMSDDVKQEFRNIAKIVLSTGFDPIDAFFSHEITLVNKVTGLRSEFMKRSEEFLRRVSGRGDTASLYKLHFHLARVCEDLADVAELSLPIKPYVARQT</sequence>
<dbReference type="SMART" id="SM00966">
    <property type="entry name" value="SpoVT_AbrB"/>
    <property type="match status" value="1"/>
</dbReference>
<dbReference type="GO" id="GO:0030643">
    <property type="term" value="P:intracellular phosphate ion homeostasis"/>
    <property type="evidence" value="ECO:0007669"/>
    <property type="project" value="InterPro"/>
</dbReference>
<dbReference type="EMBL" id="DRXG01000004">
    <property type="protein sequence ID" value="HHN51726.1"/>
    <property type="molecule type" value="Genomic_DNA"/>
</dbReference>
<reference evidence="3" key="1">
    <citation type="journal article" date="2020" name="mSystems">
        <title>Genome- and Community-Level Interaction Insights into Carbon Utilization and Element Cycling Functions of Hydrothermarchaeota in Hydrothermal Sediment.</title>
        <authorList>
            <person name="Zhou Z."/>
            <person name="Liu Y."/>
            <person name="Xu W."/>
            <person name="Pan J."/>
            <person name="Luo Z.H."/>
            <person name="Li M."/>
        </authorList>
    </citation>
    <scope>NUCLEOTIDE SEQUENCE [LARGE SCALE GENOMIC DNA]</scope>
    <source>
        <strain evidence="4">SpSt-1073</strain>
        <strain evidence="3">SpSt-613</strain>
        <strain evidence="2">SpSt-669</strain>
    </source>
</reference>
<dbReference type="SUPFAM" id="SSF109755">
    <property type="entry name" value="PhoU-like"/>
    <property type="match status" value="1"/>
</dbReference>
<dbReference type="AlphaFoldDB" id="A0A7C4E052"/>
<dbReference type="InterPro" id="IPR037914">
    <property type="entry name" value="SpoVT-AbrB_sf"/>
</dbReference>
<feature type="domain" description="SpoVT-AbrB" evidence="1">
    <location>
        <begin position="22"/>
        <end position="68"/>
    </location>
</feature>
<proteinExistence type="predicted"/>
<dbReference type="Pfam" id="PF01895">
    <property type="entry name" value="PhoU"/>
    <property type="match status" value="1"/>
</dbReference>
<dbReference type="GO" id="GO:0045936">
    <property type="term" value="P:negative regulation of phosphate metabolic process"/>
    <property type="evidence" value="ECO:0007669"/>
    <property type="project" value="InterPro"/>
</dbReference>
<dbReference type="PANTHER" id="PTHR42930:SF3">
    <property type="entry name" value="PHOSPHATE-SPECIFIC TRANSPORT SYSTEM ACCESSORY PROTEIN PHOU"/>
    <property type="match status" value="1"/>
</dbReference>
<dbReference type="InterPro" id="IPR026022">
    <property type="entry name" value="PhoU_dom"/>
</dbReference>
<dbReference type="Gene3D" id="1.20.58.220">
    <property type="entry name" value="Phosphate transport system protein phou homolog 2, domain 2"/>
    <property type="match status" value="1"/>
</dbReference>
<gene>
    <name evidence="4" type="ORF">ENM30_00265</name>
    <name evidence="3" type="ORF">ENT82_05920</name>
    <name evidence="2" type="ORF">ENU43_01840</name>
</gene>
<dbReference type="PANTHER" id="PTHR42930">
    <property type="entry name" value="PHOSPHATE-SPECIFIC TRANSPORT SYSTEM ACCESSORY PROTEIN PHOU"/>
    <property type="match status" value="1"/>
</dbReference>
<dbReference type="EMBL" id="DTCM01000021">
    <property type="protein sequence ID" value="HGL40397.1"/>
    <property type="molecule type" value="Genomic_DNA"/>
</dbReference>
<comment type="caution">
    <text evidence="3">The sequence shown here is derived from an EMBL/GenBank/DDBJ whole genome shotgun (WGS) entry which is preliminary data.</text>
</comment>
<evidence type="ECO:0000313" key="3">
    <source>
        <dbReference type="EMBL" id="HGN90644.1"/>
    </source>
</evidence>
<evidence type="ECO:0000259" key="1">
    <source>
        <dbReference type="SMART" id="SM00966"/>
    </source>
</evidence>
<evidence type="ECO:0000313" key="4">
    <source>
        <dbReference type="EMBL" id="HHN51726.1"/>
    </source>
</evidence>
<dbReference type="SUPFAM" id="SSF89447">
    <property type="entry name" value="AbrB/MazE/MraZ-like"/>
    <property type="match status" value="1"/>
</dbReference>
<name>A0A7C4E052_CALS0</name>
<keyword evidence="3" id="KW-0238">DNA-binding</keyword>
<dbReference type="InterPro" id="IPR028366">
    <property type="entry name" value="PhoU"/>
</dbReference>
<accession>A0A7C4E052</accession>
<organism evidence="3">
    <name type="scientific">Caldiarchaeum subterraneum</name>
    <dbReference type="NCBI Taxonomy" id="311458"/>
    <lineage>
        <taxon>Archaea</taxon>
        <taxon>Nitrososphaerota</taxon>
        <taxon>Candidatus Caldarchaeales</taxon>
        <taxon>Candidatus Caldarchaeaceae</taxon>
        <taxon>Candidatus Caldarchaeum</taxon>
    </lineage>
</organism>
<protein>
    <submittedName>
        <fullName evidence="3">AbrB/MazE/SpoVT family DNA-binding domain-containing protein</fullName>
    </submittedName>
</protein>
<dbReference type="EMBL" id="DTAD01000064">
    <property type="protein sequence ID" value="HGN90644.1"/>
    <property type="molecule type" value="Genomic_DNA"/>
</dbReference>
<dbReference type="InterPro" id="IPR038078">
    <property type="entry name" value="PhoU-like_sf"/>
</dbReference>
<evidence type="ECO:0000313" key="2">
    <source>
        <dbReference type="EMBL" id="HGL40397.1"/>
    </source>
</evidence>
<dbReference type="GO" id="GO:0003677">
    <property type="term" value="F:DNA binding"/>
    <property type="evidence" value="ECO:0007669"/>
    <property type="project" value="UniProtKB-KW"/>
</dbReference>
<dbReference type="InterPro" id="IPR007159">
    <property type="entry name" value="SpoVT-AbrB_dom"/>
</dbReference>